<feature type="chain" id="PRO_5017211825" evidence="1">
    <location>
        <begin position="18"/>
        <end position="207"/>
    </location>
</feature>
<dbReference type="OrthoDB" id="5521699at2"/>
<keyword evidence="3" id="KW-1185">Reference proteome</keyword>
<dbReference type="AlphaFoldDB" id="A0A3A8JBM1"/>
<accession>A0A3A8JBM1</accession>
<evidence type="ECO:0000256" key="1">
    <source>
        <dbReference type="SAM" id="SignalP"/>
    </source>
</evidence>
<feature type="signal peptide" evidence="1">
    <location>
        <begin position="1"/>
        <end position="17"/>
    </location>
</feature>
<keyword evidence="1" id="KW-0732">Signal</keyword>
<reference evidence="3" key="1">
    <citation type="submission" date="2018-09" db="EMBL/GenBank/DDBJ databases">
        <authorList>
            <person name="Livingstone P.G."/>
            <person name="Whitworth D.E."/>
        </authorList>
    </citation>
    <scope>NUCLEOTIDE SEQUENCE [LARGE SCALE GENOMIC DNA]</scope>
    <source>
        <strain evidence="3">CA054A</strain>
    </source>
</reference>
<organism evidence="2 3">
    <name type="scientific">Corallococcus terminator</name>
    <dbReference type="NCBI Taxonomy" id="2316733"/>
    <lineage>
        <taxon>Bacteria</taxon>
        <taxon>Pseudomonadati</taxon>
        <taxon>Myxococcota</taxon>
        <taxon>Myxococcia</taxon>
        <taxon>Myxococcales</taxon>
        <taxon>Cystobacterineae</taxon>
        <taxon>Myxococcaceae</taxon>
        <taxon>Corallococcus</taxon>
    </lineage>
</organism>
<proteinExistence type="predicted"/>
<dbReference type="RefSeq" id="WP_120539225.1">
    <property type="nucleotide sequence ID" value="NZ_RAVZ01000014.1"/>
</dbReference>
<sequence length="207" mass="21745">MKRILPLILAAFAVACAGPDFQDTEASNDAVQVSSEEAALAQTIVVCGLCPPGYTRVSSTCSTRCNPVEFPCLPRLGNESTCAPIPSGTVTANPTTVRINTNVTTVGTTNVCWSVTNATTGEVWVSMNGQPESLMSRGPSGCVSVPWIYVGSSYDFRLYAETAHATLLNTVTVVGQAYTPPPCGPCATGYSCFCGDRVCRREGTLCP</sequence>
<evidence type="ECO:0000313" key="2">
    <source>
        <dbReference type="EMBL" id="RKG93079.1"/>
    </source>
</evidence>
<gene>
    <name evidence="2" type="ORF">D7V88_03835</name>
</gene>
<name>A0A3A8JBM1_9BACT</name>
<evidence type="ECO:0000313" key="3">
    <source>
        <dbReference type="Proteomes" id="UP000268094"/>
    </source>
</evidence>
<dbReference type="PROSITE" id="PS51257">
    <property type="entry name" value="PROKAR_LIPOPROTEIN"/>
    <property type="match status" value="1"/>
</dbReference>
<protein>
    <submittedName>
        <fullName evidence="2">Uncharacterized protein</fullName>
    </submittedName>
</protein>
<dbReference type="Proteomes" id="UP000268094">
    <property type="component" value="Unassembled WGS sequence"/>
</dbReference>
<dbReference type="EMBL" id="RAVZ01000014">
    <property type="protein sequence ID" value="RKG93079.1"/>
    <property type="molecule type" value="Genomic_DNA"/>
</dbReference>
<comment type="caution">
    <text evidence="2">The sequence shown here is derived from an EMBL/GenBank/DDBJ whole genome shotgun (WGS) entry which is preliminary data.</text>
</comment>